<keyword evidence="2" id="KW-1185">Reference proteome</keyword>
<dbReference type="Proteomes" id="UP001057452">
    <property type="component" value="Chromosome 8"/>
</dbReference>
<reference evidence="1" key="1">
    <citation type="submission" date="2022-05" db="EMBL/GenBank/DDBJ databases">
        <title>Chromosome-level genome of Chaenocephalus aceratus.</title>
        <authorList>
            <person name="Park H."/>
        </authorList>
    </citation>
    <scope>NUCLEOTIDE SEQUENCE</scope>
    <source>
        <strain evidence="1">KU_202001</strain>
    </source>
</reference>
<proteinExistence type="predicted"/>
<accession>A0ACB9X834</accession>
<organism evidence="1 2">
    <name type="scientific">Chaenocephalus aceratus</name>
    <name type="common">Blackfin icefish</name>
    <name type="synonym">Chaenichthys aceratus</name>
    <dbReference type="NCBI Taxonomy" id="36190"/>
    <lineage>
        <taxon>Eukaryota</taxon>
        <taxon>Metazoa</taxon>
        <taxon>Chordata</taxon>
        <taxon>Craniata</taxon>
        <taxon>Vertebrata</taxon>
        <taxon>Euteleostomi</taxon>
        <taxon>Actinopterygii</taxon>
        <taxon>Neopterygii</taxon>
        <taxon>Teleostei</taxon>
        <taxon>Neoteleostei</taxon>
        <taxon>Acanthomorphata</taxon>
        <taxon>Eupercaria</taxon>
        <taxon>Perciformes</taxon>
        <taxon>Notothenioidei</taxon>
        <taxon>Channichthyidae</taxon>
        <taxon>Chaenocephalus</taxon>
    </lineage>
</organism>
<evidence type="ECO:0000313" key="1">
    <source>
        <dbReference type="EMBL" id="KAI4822710.1"/>
    </source>
</evidence>
<protein>
    <submittedName>
        <fullName evidence="1">Uncharacterized protein</fullName>
    </submittedName>
</protein>
<gene>
    <name evidence="1" type="ORF">KUCAC02_008241</name>
</gene>
<name>A0ACB9X834_CHAAC</name>
<comment type="caution">
    <text evidence="1">The sequence shown here is derived from an EMBL/GenBank/DDBJ whole genome shotgun (WGS) entry which is preliminary data.</text>
</comment>
<dbReference type="EMBL" id="CM043792">
    <property type="protein sequence ID" value="KAI4822710.1"/>
    <property type="molecule type" value="Genomic_DNA"/>
</dbReference>
<sequence>MREVITGDGRSQFTPETGRAENDAVGRGRHSVGERVLTRGHQRVQGSEVHTFLRFISPRRGYPKPPTAVRFLGPWLLLEVAILGIPLTAPRSDSFGGIGIVAAN</sequence>
<evidence type="ECO:0000313" key="2">
    <source>
        <dbReference type="Proteomes" id="UP001057452"/>
    </source>
</evidence>